<dbReference type="CDD" id="cd00082">
    <property type="entry name" value="HisKA"/>
    <property type="match status" value="1"/>
</dbReference>
<feature type="region of interest" description="Disordered" evidence="7">
    <location>
        <begin position="582"/>
        <end position="615"/>
    </location>
</feature>
<feature type="transmembrane region" description="Helical" evidence="8">
    <location>
        <begin position="185"/>
        <end position="202"/>
    </location>
</feature>
<dbReference type="SUPFAM" id="SSF47384">
    <property type="entry name" value="Homodimeric domain of signal transducing histidine kinase"/>
    <property type="match status" value="1"/>
</dbReference>
<keyword evidence="5" id="KW-0418">Kinase</keyword>
<keyword evidence="8" id="KW-0812">Transmembrane</keyword>
<keyword evidence="4" id="KW-0808">Transferase</keyword>
<feature type="transmembrane region" description="Helical" evidence="8">
    <location>
        <begin position="307"/>
        <end position="326"/>
    </location>
</feature>
<evidence type="ECO:0000256" key="1">
    <source>
        <dbReference type="ARBA" id="ARBA00000085"/>
    </source>
</evidence>
<feature type="domain" description="Response regulatory" evidence="10">
    <location>
        <begin position="902"/>
        <end position="1041"/>
    </location>
</feature>
<dbReference type="Proteomes" id="UP001175211">
    <property type="component" value="Unassembled WGS sequence"/>
</dbReference>
<dbReference type="Gene3D" id="3.30.565.10">
    <property type="entry name" value="Histidine kinase-like ATPase, C-terminal domain"/>
    <property type="match status" value="1"/>
</dbReference>
<dbReference type="InterPro" id="IPR004358">
    <property type="entry name" value="Sig_transdc_His_kin-like_C"/>
</dbReference>
<evidence type="ECO:0000256" key="6">
    <source>
        <dbReference type="PROSITE-ProRule" id="PRU00169"/>
    </source>
</evidence>
<dbReference type="GO" id="GO:0009927">
    <property type="term" value="F:histidine phosphotransfer kinase activity"/>
    <property type="evidence" value="ECO:0007669"/>
    <property type="project" value="TreeGrafter"/>
</dbReference>
<evidence type="ECO:0000256" key="4">
    <source>
        <dbReference type="ARBA" id="ARBA00022679"/>
    </source>
</evidence>
<feature type="transmembrane region" description="Helical" evidence="8">
    <location>
        <begin position="214"/>
        <end position="233"/>
    </location>
</feature>
<dbReference type="InterPro" id="IPR001789">
    <property type="entry name" value="Sig_transdc_resp-reg_receiver"/>
</dbReference>
<dbReference type="Pfam" id="PF02518">
    <property type="entry name" value="HATPase_c"/>
    <property type="match status" value="1"/>
</dbReference>
<dbReference type="InterPro" id="IPR003594">
    <property type="entry name" value="HATPase_dom"/>
</dbReference>
<keyword evidence="8" id="KW-0472">Membrane</keyword>
<dbReference type="PROSITE" id="PS50109">
    <property type="entry name" value="HIS_KIN"/>
    <property type="match status" value="1"/>
</dbReference>
<feature type="compositionally biased region" description="Basic and acidic residues" evidence="7">
    <location>
        <begin position="600"/>
        <end position="615"/>
    </location>
</feature>
<dbReference type="AlphaFoldDB" id="A0AA39NJU1"/>
<feature type="domain" description="Histidine kinase" evidence="9">
    <location>
        <begin position="407"/>
        <end position="718"/>
    </location>
</feature>
<name>A0AA39NJU1_ARMTA</name>
<feature type="compositionally biased region" description="Pro residues" evidence="7">
    <location>
        <begin position="874"/>
        <end position="883"/>
    </location>
</feature>
<keyword evidence="3 6" id="KW-0597">Phosphoprotein</keyword>
<dbReference type="PANTHER" id="PTHR43047:SF66">
    <property type="entry name" value="HISKA"/>
    <property type="match status" value="1"/>
</dbReference>
<keyword evidence="8" id="KW-1133">Transmembrane helix</keyword>
<dbReference type="InterPro" id="IPR005467">
    <property type="entry name" value="His_kinase_dom"/>
</dbReference>
<evidence type="ECO:0000256" key="5">
    <source>
        <dbReference type="ARBA" id="ARBA00022777"/>
    </source>
</evidence>
<dbReference type="InterPro" id="IPR036890">
    <property type="entry name" value="HATPase_C_sf"/>
</dbReference>
<comment type="caution">
    <text evidence="11">The sequence shown here is derived from an EMBL/GenBank/DDBJ whole genome shotgun (WGS) entry which is preliminary data.</text>
</comment>
<dbReference type="InterPro" id="IPR003661">
    <property type="entry name" value="HisK_dim/P_dom"/>
</dbReference>
<evidence type="ECO:0000256" key="7">
    <source>
        <dbReference type="SAM" id="MobiDB-lite"/>
    </source>
</evidence>
<dbReference type="PROSITE" id="PS50110">
    <property type="entry name" value="RESPONSE_REGULATORY"/>
    <property type="match status" value="1"/>
</dbReference>
<dbReference type="PRINTS" id="PR00344">
    <property type="entry name" value="BCTRLSENSOR"/>
</dbReference>
<accession>A0AA39NJU1</accession>
<dbReference type="GO" id="GO:0005886">
    <property type="term" value="C:plasma membrane"/>
    <property type="evidence" value="ECO:0007669"/>
    <property type="project" value="TreeGrafter"/>
</dbReference>
<feature type="transmembrane region" description="Helical" evidence="8">
    <location>
        <begin position="338"/>
        <end position="362"/>
    </location>
</feature>
<dbReference type="SMART" id="SM00387">
    <property type="entry name" value="HATPase_c"/>
    <property type="match status" value="1"/>
</dbReference>
<dbReference type="InterPro" id="IPR036097">
    <property type="entry name" value="HisK_dim/P_sf"/>
</dbReference>
<evidence type="ECO:0000256" key="8">
    <source>
        <dbReference type="SAM" id="Phobius"/>
    </source>
</evidence>
<dbReference type="Gene3D" id="1.10.287.130">
    <property type="match status" value="1"/>
</dbReference>
<dbReference type="RefSeq" id="XP_060337533.1">
    <property type="nucleotide sequence ID" value="XM_060482947.1"/>
</dbReference>
<feature type="transmembrane region" description="Helical" evidence="8">
    <location>
        <begin position="245"/>
        <end position="270"/>
    </location>
</feature>
<dbReference type="EC" id="2.7.13.3" evidence="2"/>
<dbReference type="SUPFAM" id="SSF55874">
    <property type="entry name" value="ATPase domain of HSP90 chaperone/DNA topoisomerase II/histidine kinase"/>
    <property type="match status" value="1"/>
</dbReference>
<keyword evidence="12" id="KW-1185">Reference proteome</keyword>
<protein>
    <recommendedName>
        <fullName evidence="2">histidine kinase</fullName>
        <ecNumber evidence="2">2.7.13.3</ecNumber>
    </recommendedName>
</protein>
<dbReference type="SMART" id="SM00448">
    <property type="entry name" value="REC"/>
    <property type="match status" value="1"/>
</dbReference>
<sequence>MSFWSKAHSSKWAEDVANAGSNDKTISGTLPIPVLSTPRARQRTILKPFKALLKHFRRRLAPPTSRSMMDALDQAVNYPLDLSPPLEDEKDEIDEIVVDRCWSEEYASSSHSSDVADSTSGFGEFEERNSTSASHRAGFWASCKPLVFIRWRLWRCLRDFFDPRFENPVVELDYEKEVWEVSKSLALWASIFFIGNWLMAVLSIPTPTVLADKIFYFAIGPVLTFPILVLCLYDFPLKYSLFFQCFICVSAWSWSFYQILFVYLCGYYSHDVHAFTCGSKDFLSTFYYTSALQTVALFGLNLGRLPAMIGALSFLIFSTILIIPHHTAWYRSAKFANFLIVNLILLPDIINFLAFQSFLLYMHYQRDMSARRLHMTRIRLKMQVHKTTKAQLNERKAADSKYRLTSYVFHEVRVPLNTAILAVQNMDASGTVPRSQLLEFNALEGSLSQMSKVLNDVLDFNRMDSGKFEVLMRPYAFHQVLRSMFLTLELATNARELDFETDLDMKIDDFARRAEYKALGESDENIELLLRDNPSGELAMGLVAGDENRLRQIVTNLASNACKFTPKGGKLKISTRLILPEPSVDADGEDDTKASYSRKTSLDKEHEKTEHTRSLSVKELEEHNKQLSGAQRCFEREKIVVRIEVTDTGIGIPSHDMTNSKLFSAFTQTEQGRLQGGKGTGLGLALVRRIVKLSGGRLGVCSKVGQGSTFWVELPLGVGRKVLQPAQEPVPGTPGPSFINMYTLTSRAGEDSLQSAKASVEGTDVIRATPTSPSMRSASALHGLMNQGGSVELSIAKYDSHSPVPTRTIGDRSTGTEFPRAYEDSDDSPSSQIVLPPPLEQNNSDGTVTEQTSRDRPNFIALPSPQSFVLDPQQSPPANPPSPSITRGSLMNSSSALFHQYQVLVVDDDALTRRLMTRMLERLGCCVTTAENGEVALEILLGRSPVTKTPASDNSVPILEDLTPPTQKRFMVVFLDNQMPVMSGLKTVSHLREVGRRDFVVGVTGNALITDQKEYLEAGVDHVLTKPVLERSLTHMLHLAEHRRKTAAVAAEE</sequence>
<comment type="catalytic activity">
    <reaction evidence="1">
        <text>ATP + protein L-histidine = ADP + protein N-phospho-L-histidine.</text>
        <dbReference type="EC" id="2.7.13.3"/>
    </reaction>
</comment>
<evidence type="ECO:0000259" key="10">
    <source>
        <dbReference type="PROSITE" id="PS50110"/>
    </source>
</evidence>
<feature type="compositionally biased region" description="Polar residues" evidence="7">
    <location>
        <begin position="840"/>
        <end position="851"/>
    </location>
</feature>
<dbReference type="InterPro" id="IPR011006">
    <property type="entry name" value="CheY-like_superfamily"/>
</dbReference>
<feature type="region of interest" description="Disordered" evidence="7">
    <location>
        <begin position="799"/>
        <end position="889"/>
    </location>
</feature>
<dbReference type="GeneID" id="85366495"/>
<dbReference type="SUPFAM" id="SSF52172">
    <property type="entry name" value="CheY-like"/>
    <property type="match status" value="1"/>
</dbReference>
<dbReference type="CDD" id="cd17546">
    <property type="entry name" value="REC_hyHK_CKI1_RcsC-like"/>
    <property type="match status" value="1"/>
</dbReference>
<reference evidence="11" key="1">
    <citation type="submission" date="2023-06" db="EMBL/GenBank/DDBJ databases">
        <authorList>
            <consortium name="Lawrence Berkeley National Laboratory"/>
            <person name="Ahrendt S."/>
            <person name="Sahu N."/>
            <person name="Indic B."/>
            <person name="Wong-Bajracharya J."/>
            <person name="Merenyi Z."/>
            <person name="Ke H.-M."/>
            <person name="Monk M."/>
            <person name="Kocsube S."/>
            <person name="Drula E."/>
            <person name="Lipzen A."/>
            <person name="Balint B."/>
            <person name="Henrissat B."/>
            <person name="Andreopoulos B."/>
            <person name="Martin F.M."/>
            <person name="Harder C.B."/>
            <person name="Rigling D."/>
            <person name="Ford K.L."/>
            <person name="Foster G.D."/>
            <person name="Pangilinan J."/>
            <person name="Papanicolaou A."/>
            <person name="Barry K."/>
            <person name="LaButti K."/>
            <person name="Viragh M."/>
            <person name="Koriabine M."/>
            <person name="Yan M."/>
            <person name="Riley R."/>
            <person name="Champramary S."/>
            <person name="Plett K.L."/>
            <person name="Tsai I.J."/>
            <person name="Slot J."/>
            <person name="Sipos G."/>
            <person name="Plett J."/>
            <person name="Nagy L.G."/>
            <person name="Grigoriev I.V."/>
        </authorList>
    </citation>
    <scope>NUCLEOTIDE SEQUENCE</scope>
    <source>
        <strain evidence="11">CCBAS 213</strain>
    </source>
</reference>
<organism evidence="11 12">
    <name type="scientific">Armillaria tabescens</name>
    <name type="common">Ringless honey mushroom</name>
    <name type="synonym">Agaricus tabescens</name>
    <dbReference type="NCBI Taxonomy" id="1929756"/>
    <lineage>
        <taxon>Eukaryota</taxon>
        <taxon>Fungi</taxon>
        <taxon>Dikarya</taxon>
        <taxon>Basidiomycota</taxon>
        <taxon>Agaricomycotina</taxon>
        <taxon>Agaricomycetes</taxon>
        <taxon>Agaricomycetidae</taxon>
        <taxon>Agaricales</taxon>
        <taxon>Marasmiineae</taxon>
        <taxon>Physalacriaceae</taxon>
        <taxon>Desarmillaria</taxon>
    </lineage>
</organism>
<evidence type="ECO:0000256" key="2">
    <source>
        <dbReference type="ARBA" id="ARBA00012438"/>
    </source>
</evidence>
<dbReference type="Pfam" id="PF00072">
    <property type="entry name" value="Response_reg"/>
    <property type="match status" value="1"/>
</dbReference>
<evidence type="ECO:0000313" key="12">
    <source>
        <dbReference type="Proteomes" id="UP001175211"/>
    </source>
</evidence>
<dbReference type="GO" id="GO:0000155">
    <property type="term" value="F:phosphorelay sensor kinase activity"/>
    <property type="evidence" value="ECO:0007669"/>
    <property type="project" value="InterPro"/>
</dbReference>
<evidence type="ECO:0000256" key="3">
    <source>
        <dbReference type="ARBA" id="ARBA00022553"/>
    </source>
</evidence>
<evidence type="ECO:0000313" key="11">
    <source>
        <dbReference type="EMBL" id="KAK0466941.1"/>
    </source>
</evidence>
<dbReference type="SMART" id="SM00388">
    <property type="entry name" value="HisKA"/>
    <property type="match status" value="1"/>
</dbReference>
<dbReference type="PANTHER" id="PTHR43047">
    <property type="entry name" value="TWO-COMPONENT HISTIDINE PROTEIN KINASE"/>
    <property type="match status" value="1"/>
</dbReference>
<gene>
    <name evidence="11" type="ORF">EV420DRAFT_655987</name>
</gene>
<dbReference type="Pfam" id="PF00512">
    <property type="entry name" value="HisKA"/>
    <property type="match status" value="1"/>
</dbReference>
<feature type="modified residue" description="4-aspartylphosphate" evidence="6">
    <location>
        <position position="976"/>
    </location>
</feature>
<dbReference type="EMBL" id="JAUEPS010000003">
    <property type="protein sequence ID" value="KAK0466941.1"/>
    <property type="molecule type" value="Genomic_DNA"/>
</dbReference>
<proteinExistence type="predicted"/>
<dbReference type="Gene3D" id="3.40.50.2300">
    <property type="match status" value="1"/>
</dbReference>
<evidence type="ECO:0000259" key="9">
    <source>
        <dbReference type="PROSITE" id="PS50109"/>
    </source>
</evidence>